<gene>
    <name evidence="1" type="ORF">DN069_04650</name>
</gene>
<protein>
    <submittedName>
        <fullName evidence="1">SRPBCC family protein</fullName>
    </submittedName>
</protein>
<dbReference type="EMBL" id="QKYN01000020">
    <property type="protein sequence ID" value="RAG86827.1"/>
    <property type="molecule type" value="Genomic_DNA"/>
</dbReference>
<dbReference type="SUPFAM" id="SSF55961">
    <property type="entry name" value="Bet v1-like"/>
    <property type="match status" value="1"/>
</dbReference>
<accession>A0A2X0IQA7</accession>
<comment type="caution">
    <text evidence="1">The sequence shown here is derived from an EMBL/GenBank/DDBJ whole genome shotgun (WGS) entry which is preliminary data.</text>
</comment>
<sequence>MRKKRALAGSGAALALGLAAGYPCLWRHACLTWGATAVEVHREMPGDALLPTAPLVTTRAVTVGAGPAEIWPWLVQMGPGRGGAYTYDWIENLMGLDMHSADRILPEFQDLGLGDTMRLGRNGPVMEVAGLDSGHALVFRSQDGAWVWSFGLYPSRHGTRLVSRNRIQPPDPSPLYRLFSLYVMEPGSLVMERRMLLGIKQRAEEPIAGR</sequence>
<keyword evidence="2" id="KW-1185">Reference proteome</keyword>
<organism evidence="1 2">
    <name type="scientific">Streptacidiphilus pinicola</name>
    <dbReference type="NCBI Taxonomy" id="2219663"/>
    <lineage>
        <taxon>Bacteria</taxon>
        <taxon>Bacillati</taxon>
        <taxon>Actinomycetota</taxon>
        <taxon>Actinomycetes</taxon>
        <taxon>Kitasatosporales</taxon>
        <taxon>Streptomycetaceae</taxon>
        <taxon>Streptacidiphilus</taxon>
    </lineage>
</organism>
<name>A0A2X0IQA7_9ACTN</name>
<proteinExistence type="predicted"/>
<reference evidence="1 2" key="1">
    <citation type="submission" date="2018-06" db="EMBL/GenBank/DDBJ databases">
        <title>Streptacidiphilus pinicola sp. nov., isolated from pine grove soil.</title>
        <authorList>
            <person name="Roh S.G."/>
            <person name="Park S."/>
            <person name="Kim M.-K."/>
            <person name="Yun B.-R."/>
            <person name="Park J."/>
            <person name="Kim M.J."/>
            <person name="Kim Y.S."/>
            <person name="Kim S.B."/>
        </authorList>
    </citation>
    <scope>NUCLEOTIDE SEQUENCE [LARGE SCALE GENOMIC DNA]</scope>
    <source>
        <strain evidence="1 2">MMS16-CNU450</strain>
    </source>
</reference>
<dbReference type="Gene3D" id="3.30.530.20">
    <property type="match status" value="1"/>
</dbReference>
<dbReference type="OrthoDB" id="3255669at2"/>
<dbReference type="AlphaFoldDB" id="A0A2X0IQA7"/>
<evidence type="ECO:0000313" key="1">
    <source>
        <dbReference type="EMBL" id="RAG86827.1"/>
    </source>
</evidence>
<dbReference type="Proteomes" id="UP000248889">
    <property type="component" value="Unassembled WGS sequence"/>
</dbReference>
<dbReference type="InterPro" id="IPR023393">
    <property type="entry name" value="START-like_dom_sf"/>
</dbReference>
<evidence type="ECO:0000313" key="2">
    <source>
        <dbReference type="Proteomes" id="UP000248889"/>
    </source>
</evidence>